<dbReference type="Pfam" id="PF15816">
    <property type="entry name" value="TMEM82"/>
    <property type="match status" value="1"/>
</dbReference>
<reference evidence="3" key="1">
    <citation type="journal article" date="2006" name="Science">
        <title>Ancient noncoding elements conserved in the human genome.</title>
        <authorList>
            <person name="Venkatesh B."/>
            <person name="Kirkness E.F."/>
            <person name="Loh Y.H."/>
            <person name="Halpern A.L."/>
            <person name="Lee A.P."/>
            <person name="Johnson J."/>
            <person name="Dandona N."/>
            <person name="Viswanathan L.D."/>
            <person name="Tay A."/>
            <person name="Venter J.C."/>
            <person name="Strausberg R.L."/>
            <person name="Brenner S."/>
        </authorList>
    </citation>
    <scope>NUCLEOTIDE SEQUENCE [LARGE SCALE GENOMIC DNA]</scope>
</reference>
<dbReference type="Proteomes" id="UP000314986">
    <property type="component" value="Unassembled WGS sequence"/>
</dbReference>
<evidence type="ECO:0000256" key="1">
    <source>
        <dbReference type="SAM" id="MobiDB-lite"/>
    </source>
</evidence>
<dbReference type="Ensembl" id="ENSCMIT00000036678.1">
    <property type="protein sequence ID" value="ENSCMIP00000036145.1"/>
    <property type="gene ID" value="ENSCMIG00000015282.1"/>
</dbReference>
<dbReference type="InterPro" id="IPR031648">
    <property type="entry name" value="TMEM82"/>
</dbReference>
<protein>
    <submittedName>
        <fullName evidence="2">Transmembrane protein 82</fullName>
    </submittedName>
</protein>
<reference evidence="2" key="4">
    <citation type="submission" date="2025-08" db="UniProtKB">
        <authorList>
            <consortium name="Ensembl"/>
        </authorList>
    </citation>
    <scope>IDENTIFICATION</scope>
</reference>
<sequence length="302" mass="33322">MHLYILCLNGPSHLRREASKLRAQSQLLEFLHLVIMSGLFSVVGARVSSLVVLEFSLRTVSMLLSAKQEACGAQAFLLCQYSLGCGMTASLSYLNESAPRSTCSLALSTGLAGLLAWSLEKLVRHVTTMYQLHSTERYCGACLSLLTTWHQVPALLGHAMKIAFAVADVAAIFLINRDFLTASEALRFWTPLTICYTLLVIYMQEEQKQKSSEQSCIQTVCVRMGGLLILTLTVGRWVDVLHVLLSLLGELWCLIRVANMLEVCRLQEAIELQGRGGTRQLSTERRSRVSNTPKPGALGDSD</sequence>
<keyword evidence="3" id="KW-1185">Reference proteome</keyword>
<dbReference type="GeneTree" id="ENSGT00500000045021"/>
<reference evidence="3" key="3">
    <citation type="journal article" date="2014" name="Nature">
        <title>Elephant shark genome provides unique insights into gnathostome evolution.</title>
        <authorList>
            <consortium name="International Elephant Shark Genome Sequencing Consortium"/>
            <person name="Venkatesh B."/>
            <person name="Lee A.P."/>
            <person name="Ravi V."/>
            <person name="Maurya A.K."/>
            <person name="Lian M.M."/>
            <person name="Swann J.B."/>
            <person name="Ohta Y."/>
            <person name="Flajnik M.F."/>
            <person name="Sutoh Y."/>
            <person name="Kasahara M."/>
            <person name="Hoon S."/>
            <person name="Gangu V."/>
            <person name="Roy S.W."/>
            <person name="Irimia M."/>
            <person name="Korzh V."/>
            <person name="Kondrychyn I."/>
            <person name="Lim Z.W."/>
            <person name="Tay B.H."/>
            <person name="Tohari S."/>
            <person name="Kong K.W."/>
            <person name="Ho S."/>
            <person name="Lorente-Galdos B."/>
            <person name="Quilez J."/>
            <person name="Marques-Bonet T."/>
            <person name="Raney B.J."/>
            <person name="Ingham P.W."/>
            <person name="Tay A."/>
            <person name="Hillier L.W."/>
            <person name="Minx P."/>
            <person name="Boehm T."/>
            <person name="Wilson R.K."/>
            <person name="Brenner S."/>
            <person name="Warren W.C."/>
        </authorList>
    </citation>
    <scope>NUCLEOTIDE SEQUENCE [LARGE SCALE GENOMIC DNA]</scope>
</reference>
<dbReference type="OMA" id="HVCQLYE"/>
<reference evidence="3" key="2">
    <citation type="journal article" date="2007" name="PLoS Biol.">
        <title>Survey sequencing and comparative analysis of the elephant shark (Callorhinchus milii) genome.</title>
        <authorList>
            <person name="Venkatesh B."/>
            <person name="Kirkness E.F."/>
            <person name="Loh Y.H."/>
            <person name="Halpern A.L."/>
            <person name="Lee A.P."/>
            <person name="Johnson J."/>
            <person name="Dandona N."/>
            <person name="Viswanathan L.D."/>
            <person name="Tay A."/>
            <person name="Venter J.C."/>
            <person name="Strausberg R.L."/>
            <person name="Brenner S."/>
        </authorList>
    </citation>
    <scope>NUCLEOTIDE SEQUENCE [LARGE SCALE GENOMIC DNA]</scope>
</reference>
<name>A0A4W3JWA1_CALMI</name>
<evidence type="ECO:0000313" key="3">
    <source>
        <dbReference type="Proteomes" id="UP000314986"/>
    </source>
</evidence>
<accession>A0A4W3JWA1</accession>
<feature type="region of interest" description="Disordered" evidence="1">
    <location>
        <begin position="278"/>
        <end position="302"/>
    </location>
</feature>
<reference evidence="2" key="5">
    <citation type="submission" date="2025-09" db="UniProtKB">
        <authorList>
            <consortium name="Ensembl"/>
        </authorList>
    </citation>
    <scope>IDENTIFICATION</scope>
</reference>
<dbReference type="InParanoid" id="A0A4W3JWA1"/>
<proteinExistence type="predicted"/>
<gene>
    <name evidence="2" type="primary">tmem82</name>
</gene>
<dbReference type="AlphaFoldDB" id="A0A4W3JWA1"/>
<evidence type="ECO:0000313" key="2">
    <source>
        <dbReference type="Ensembl" id="ENSCMIP00000036145.1"/>
    </source>
</evidence>
<dbReference type="PANTHER" id="PTHR35257">
    <property type="entry name" value="TRANSMEMBRANE PROTEIN 82"/>
    <property type="match status" value="1"/>
</dbReference>
<dbReference type="STRING" id="7868.ENSCMIP00000036145"/>
<organism evidence="2 3">
    <name type="scientific">Callorhinchus milii</name>
    <name type="common">Ghost shark</name>
    <dbReference type="NCBI Taxonomy" id="7868"/>
    <lineage>
        <taxon>Eukaryota</taxon>
        <taxon>Metazoa</taxon>
        <taxon>Chordata</taxon>
        <taxon>Craniata</taxon>
        <taxon>Vertebrata</taxon>
        <taxon>Chondrichthyes</taxon>
        <taxon>Holocephali</taxon>
        <taxon>Chimaeriformes</taxon>
        <taxon>Callorhinchidae</taxon>
        <taxon>Callorhinchus</taxon>
    </lineage>
</organism>
<dbReference type="PANTHER" id="PTHR35257:SF1">
    <property type="entry name" value="TRANSMEMBRANE PROTEIN 82"/>
    <property type="match status" value="1"/>
</dbReference>